<accession>A0A2M9XIF0</accession>
<organism evidence="2 3">
    <name type="scientific">Leptospira hartskeerlii</name>
    <dbReference type="NCBI Taxonomy" id="2023177"/>
    <lineage>
        <taxon>Bacteria</taxon>
        <taxon>Pseudomonadati</taxon>
        <taxon>Spirochaetota</taxon>
        <taxon>Spirochaetia</taxon>
        <taxon>Leptospirales</taxon>
        <taxon>Leptospiraceae</taxon>
        <taxon>Leptospira</taxon>
    </lineage>
</organism>
<keyword evidence="1" id="KW-1133">Transmembrane helix</keyword>
<proteinExistence type="predicted"/>
<sequence>MLYSVVLTLICLLALVLGIRNIGKFPVNLEEIRAEIEASFATPFSGKSWIWFLFLISFFLLPFFWGLTFFLKSDANVLVIILGLFWIYFWSRTLILFR</sequence>
<keyword evidence="3" id="KW-1185">Reference proteome</keyword>
<protein>
    <submittedName>
        <fullName evidence="2">Uncharacterized protein</fullName>
    </submittedName>
</protein>
<keyword evidence="1" id="KW-0472">Membrane</keyword>
<feature type="transmembrane region" description="Helical" evidence="1">
    <location>
        <begin position="49"/>
        <end position="70"/>
    </location>
</feature>
<feature type="transmembrane region" description="Helical" evidence="1">
    <location>
        <begin position="77"/>
        <end position="97"/>
    </location>
</feature>
<dbReference type="Proteomes" id="UP000232196">
    <property type="component" value="Unassembled WGS sequence"/>
</dbReference>
<evidence type="ECO:0000256" key="1">
    <source>
        <dbReference type="SAM" id="Phobius"/>
    </source>
</evidence>
<dbReference type="AlphaFoldDB" id="A0A2M9XIF0"/>
<gene>
    <name evidence="2" type="ORF">CH357_02585</name>
</gene>
<comment type="caution">
    <text evidence="2">The sequence shown here is derived from an EMBL/GenBank/DDBJ whole genome shotgun (WGS) entry which is preliminary data.</text>
</comment>
<evidence type="ECO:0000313" key="2">
    <source>
        <dbReference type="EMBL" id="PJZ27453.1"/>
    </source>
</evidence>
<dbReference type="RefSeq" id="WP_100705187.1">
    <property type="nucleotide sequence ID" value="NZ_NPDL01000010.1"/>
</dbReference>
<dbReference type="OrthoDB" id="346064at2"/>
<keyword evidence="1" id="KW-0812">Transmembrane</keyword>
<dbReference type="EMBL" id="NPDN01000001">
    <property type="protein sequence ID" value="PJZ27453.1"/>
    <property type="molecule type" value="Genomic_DNA"/>
</dbReference>
<dbReference type="NCBIfam" id="NF047665">
    <property type="entry name" value="LIC10362_fam"/>
    <property type="match status" value="1"/>
</dbReference>
<name>A0A2M9XIF0_9LEPT</name>
<reference evidence="2 3" key="1">
    <citation type="submission" date="2017-07" db="EMBL/GenBank/DDBJ databases">
        <title>Leptospira spp. isolated from tropical soils.</title>
        <authorList>
            <person name="Thibeaux R."/>
            <person name="Iraola G."/>
            <person name="Ferres I."/>
            <person name="Bierque E."/>
            <person name="Girault D."/>
            <person name="Soupe-Gilbert M.-E."/>
            <person name="Picardeau M."/>
            <person name="Goarant C."/>
        </authorList>
    </citation>
    <scope>NUCLEOTIDE SEQUENCE [LARGE SCALE GENOMIC DNA]</scope>
    <source>
        <strain evidence="2 3">MCA1-C-A1</strain>
    </source>
</reference>
<evidence type="ECO:0000313" key="3">
    <source>
        <dbReference type="Proteomes" id="UP000232196"/>
    </source>
</evidence>